<evidence type="ECO:0000313" key="4">
    <source>
        <dbReference type="EMBL" id="KAK3669796.1"/>
    </source>
</evidence>
<feature type="domain" description="DRBM" evidence="3">
    <location>
        <begin position="206"/>
        <end position="246"/>
    </location>
</feature>
<dbReference type="PROSITE" id="PS50137">
    <property type="entry name" value="DS_RBD"/>
    <property type="match status" value="1"/>
</dbReference>
<dbReference type="Gene3D" id="3.30.160.20">
    <property type="match status" value="1"/>
</dbReference>
<dbReference type="Pfam" id="PF00035">
    <property type="entry name" value="dsrm"/>
    <property type="match status" value="1"/>
</dbReference>
<dbReference type="AlphaFoldDB" id="A0AAE0TSB2"/>
<dbReference type="CDD" id="cd00048">
    <property type="entry name" value="DSRM_SF"/>
    <property type="match status" value="1"/>
</dbReference>
<feature type="region of interest" description="Disordered" evidence="2">
    <location>
        <begin position="146"/>
        <end position="171"/>
    </location>
</feature>
<evidence type="ECO:0000313" key="5">
    <source>
        <dbReference type="Proteomes" id="UP001274830"/>
    </source>
</evidence>
<evidence type="ECO:0000256" key="2">
    <source>
        <dbReference type="SAM" id="MobiDB-lite"/>
    </source>
</evidence>
<dbReference type="SMART" id="SM00358">
    <property type="entry name" value="DSRM"/>
    <property type="match status" value="1"/>
</dbReference>
<dbReference type="GO" id="GO:0003723">
    <property type="term" value="F:RNA binding"/>
    <property type="evidence" value="ECO:0007669"/>
    <property type="project" value="UniProtKB-UniRule"/>
</dbReference>
<feature type="compositionally biased region" description="Polar residues" evidence="2">
    <location>
        <begin position="146"/>
        <end position="169"/>
    </location>
</feature>
<keyword evidence="1" id="KW-0694">RNA-binding</keyword>
<keyword evidence="5" id="KW-1185">Reference proteome</keyword>
<evidence type="ECO:0000256" key="1">
    <source>
        <dbReference type="PROSITE-ProRule" id="PRU00266"/>
    </source>
</evidence>
<reference evidence="4" key="1">
    <citation type="submission" date="2023-07" db="EMBL/GenBank/DDBJ databases">
        <title>Black Yeasts Isolated from many extreme environments.</title>
        <authorList>
            <person name="Coleine C."/>
            <person name="Stajich J.E."/>
            <person name="Selbmann L."/>
        </authorList>
    </citation>
    <scope>NUCLEOTIDE SEQUENCE</scope>
    <source>
        <strain evidence="4">CCFEE 5485</strain>
    </source>
</reference>
<dbReference type="InterPro" id="IPR014720">
    <property type="entry name" value="dsRBD_dom"/>
</dbReference>
<organism evidence="4 5">
    <name type="scientific">Recurvomyces mirabilis</name>
    <dbReference type="NCBI Taxonomy" id="574656"/>
    <lineage>
        <taxon>Eukaryota</taxon>
        <taxon>Fungi</taxon>
        <taxon>Dikarya</taxon>
        <taxon>Ascomycota</taxon>
        <taxon>Pezizomycotina</taxon>
        <taxon>Dothideomycetes</taxon>
        <taxon>Dothideomycetidae</taxon>
        <taxon>Mycosphaerellales</taxon>
        <taxon>Teratosphaeriaceae</taxon>
        <taxon>Recurvomyces</taxon>
    </lineage>
</organism>
<sequence>MTSVSNGHTQTPENMSECDMDFIGFGSDIEEPSPPSSSSAQESQEYWMGKKLFEYLIAKSLLSDLRPRDTTEHLDVLHEECLQTFPYTRCLATITANAMSQRRATLSIGAPYQSLMRSIGAMLRRDVNGGFDTIVTAVENCLTPSGVRSSRESSTITQAARTTSHTVSDGSPEGDVDSVFLYNLALHEHCQRAGEMMSWDEKRVRAHPPSFQAKINVQGMWFEGKGSSKKTARHHACREACIALNIEP</sequence>
<name>A0AAE0TSB2_9PEZI</name>
<gene>
    <name evidence="4" type="ORF">LTR78_010313</name>
</gene>
<protein>
    <recommendedName>
        <fullName evidence="3">DRBM domain-containing protein</fullName>
    </recommendedName>
</protein>
<feature type="region of interest" description="Disordered" evidence="2">
    <location>
        <begin position="23"/>
        <end position="43"/>
    </location>
</feature>
<evidence type="ECO:0000259" key="3">
    <source>
        <dbReference type="PROSITE" id="PS50137"/>
    </source>
</evidence>
<dbReference type="Proteomes" id="UP001274830">
    <property type="component" value="Unassembled WGS sequence"/>
</dbReference>
<accession>A0AAE0TSB2</accession>
<dbReference type="SUPFAM" id="SSF54768">
    <property type="entry name" value="dsRNA-binding domain-like"/>
    <property type="match status" value="1"/>
</dbReference>
<dbReference type="EMBL" id="JAUTXT010000071">
    <property type="protein sequence ID" value="KAK3669796.1"/>
    <property type="molecule type" value="Genomic_DNA"/>
</dbReference>
<proteinExistence type="predicted"/>
<comment type="caution">
    <text evidence="4">The sequence shown here is derived from an EMBL/GenBank/DDBJ whole genome shotgun (WGS) entry which is preliminary data.</text>
</comment>